<evidence type="ECO:0000313" key="1">
    <source>
        <dbReference type="EMBL" id="MPM56416.1"/>
    </source>
</evidence>
<dbReference type="EMBL" id="VSSQ01015747">
    <property type="protein sequence ID" value="MPM56416.1"/>
    <property type="molecule type" value="Genomic_DNA"/>
</dbReference>
<proteinExistence type="predicted"/>
<reference evidence="1" key="1">
    <citation type="submission" date="2019-08" db="EMBL/GenBank/DDBJ databases">
        <authorList>
            <person name="Kucharzyk K."/>
            <person name="Murdoch R.W."/>
            <person name="Higgins S."/>
            <person name="Loffler F."/>
        </authorList>
    </citation>
    <scope>NUCLEOTIDE SEQUENCE</scope>
</reference>
<accession>A0A645AU53</accession>
<organism evidence="1">
    <name type="scientific">bioreactor metagenome</name>
    <dbReference type="NCBI Taxonomy" id="1076179"/>
    <lineage>
        <taxon>unclassified sequences</taxon>
        <taxon>metagenomes</taxon>
        <taxon>ecological metagenomes</taxon>
    </lineage>
</organism>
<name>A0A645AU53_9ZZZZ</name>
<comment type="caution">
    <text evidence="1">The sequence shown here is derived from an EMBL/GenBank/DDBJ whole genome shotgun (WGS) entry which is preliminary data.</text>
</comment>
<dbReference type="AlphaFoldDB" id="A0A645AU53"/>
<sequence>MSHCINTICQSAYYGHSLQIEPGNQLLSHFPAINRRFAGANNRRHESGFHRHRTFVKQKQGRIETMFQARRVFIVEGTETLNFMLSDKFNFFFSNTESLRTIFEYHPDCFWRNSVDFSDFFRLHAENLRSIAGNVNESPCQHIADLRNAFESN</sequence>
<gene>
    <name evidence="1" type="ORF">SDC9_103219</name>
</gene>
<protein>
    <submittedName>
        <fullName evidence="1">Uncharacterized protein</fullName>
    </submittedName>
</protein>